<protein>
    <submittedName>
        <fullName evidence="7">STAS domain-containing protein</fullName>
    </submittedName>
</protein>
<dbReference type="GO" id="GO:0016020">
    <property type="term" value="C:membrane"/>
    <property type="evidence" value="ECO:0007669"/>
    <property type="project" value="UniProtKB-SubCell"/>
</dbReference>
<organism evidence="7 8">
    <name type="scientific">Qipengyuania vulgaris</name>
    <dbReference type="NCBI Taxonomy" id="291985"/>
    <lineage>
        <taxon>Bacteria</taxon>
        <taxon>Pseudomonadati</taxon>
        <taxon>Pseudomonadota</taxon>
        <taxon>Alphaproteobacteria</taxon>
        <taxon>Sphingomonadales</taxon>
        <taxon>Erythrobacteraceae</taxon>
        <taxon>Qipengyuania</taxon>
    </lineage>
</organism>
<evidence type="ECO:0000256" key="2">
    <source>
        <dbReference type="ARBA" id="ARBA00022692"/>
    </source>
</evidence>
<feature type="transmembrane region" description="Helical" evidence="5">
    <location>
        <begin position="97"/>
        <end position="119"/>
    </location>
</feature>
<dbReference type="InterPro" id="IPR001902">
    <property type="entry name" value="SLC26A/SulP_fam"/>
</dbReference>
<evidence type="ECO:0000256" key="4">
    <source>
        <dbReference type="ARBA" id="ARBA00023136"/>
    </source>
</evidence>
<evidence type="ECO:0000313" key="8">
    <source>
        <dbReference type="Proteomes" id="UP000448199"/>
    </source>
</evidence>
<accession>A0A844XQ74</accession>
<dbReference type="PANTHER" id="PTHR11814">
    <property type="entry name" value="SULFATE TRANSPORTER"/>
    <property type="match status" value="1"/>
</dbReference>
<gene>
    <name evidence="7" type="ORF">GRI69_08505</name>
</gene>
<keyword evidence="3 5" id="KW-1133">Transmembrane helix</keyword>
<dbReference type="InterPro" id="IPR011547">
    <property type="entry name" value="SLC26A/SulP_dom"/>
</dbReference>
<feature type="transmembrane region" description="Helical" evidence="5">
    <location>
        <begin position="336"/>
        <end position="357"/>
    </location>
</feature>
<reference evidence="7 8" key="1">
    <citation type="submission" date="2019-12" db="EMBL/GenBank/DDBJ databases">
        <title>Genomic-based taxomic classification of the family Erythrobacteraceae.</title>
        <authorList>
            <person name="Xu L."/>
        </authorList>
    </citation>
    <scope>NUCLEOTIDE SEQUENCE [LARGE SCALE GENOMIC DNA]</scope>
    <source>
        <strain evidence="7 8">DSM 17792</strain>
    </source>
</reference>
<feature type="transmembrane region" description="Helical" evidence="5">
    <location>
        <begin position="62"/>
        <end position="85"/>
    </location>
</feature>
<dbReference type="EMBL" id="WTYC01000003">
    <property type="protein sequence ID" value="MXO48295.1"/>
    <property type="molecule type" value="Genomic_DNA"/>
</dbReference>
<dbReference type="CDD" id="cd07042">
    <property type="entry name" value="STAS_SulP_like_sulfate_transporter"/>
    <property type="match status" value="1"/>
</dbReference>
<keyword evidence="4 5" id="KW-0472">Membrane</keyword>
<dbReference type="SUPFAM" id="SSF52091">
    <property type="entry name" value="SpoIIaa-like"/>
    <property type="match status" value="1"/>
</dbReference>
<feature type="domain" description="STAS" evidence="6">
    <location>
        <begin position="458"/>
        <end position="541"/>
    </location>
</feature>
<name>A0A844XQ74_9SPHN</name>
<feature type="transmembrane region" description="Helical" evidence="5">
    <location>
        <begin position="218"/>
        <end position="239"/>
    </location>
</feature>
<evidence type="ECO:0000259" key="6">
    <source>
        <dbReference type="PROSITE" id="PS50801"/>
    </source>
</evidence>
<feature type="transmembrane region" description="Helical" evidence="5">
    <location>
        <begin position="173"/>
        <end position="197"/>
    </location>
</feature>
<keyword evidence="8" id="KW-1185">Reference proteome</keyword>
<feature type="transmembrane region" description="Helical" evidence="5">
    <location>
        <begin position="363"/>
        <end position="381"/>
    </location>
</feature>
<evidence type="ECO:0000256" key="5">
    <source>
        <dbReference type="SAM" id="Phobius"/>
    </source>
</evidence>
<evidence type="ECO:0000313" key="7">
    <source>
        <dbReference type="EMBL" id="MXO48295.1"/>
    </source>
</evidence>
<keyword evidence="2 5" id="KW-0812">Transmembrane</keyword>
<feature type="transmembrane region" description="Helical" evidence="5">
    <location>
        <begin position="393"/>
        <end position="424"/>
    </location>
</feature>
<feature type="transmembrane region" description="Helical" evidence="5">
    <location>
        <begin position="259"/>
        <end position="282"/>
    </location>
</feature>
<comment type="caution">
    <text evidence="7">The sequence shown here is derived from an EMBL/GenBank/DDBJ whole genome shotgun (WGS) entry which is preliminary data.</text>
</comment>
<feature type="transmembrane region" description="Helical" evidence="5">
    <location>
        <begin position="20"/>
        <end position="41"/>
    </location>
</feature>
<proteinExistence type="predicted"/>
<sequence length="569" mass="59103">MTGKAFVPTGRWLASLSGSVAFKDAIAGMVLSILLVPQAMAYAQLAGLPPQMGLFAALAPPLLYLFFGTSPFVSLGPVALVSLVIGEAIGNTPLAPAIGAEIIAIEAGILLLLLGGFGLGRLVNFISEPVLLGFTAASAVLIAASQLPTLLGIDSSRAGDLPSALSALLAGFAGVRPATAIVGTVSLVILLLAGRYAAPMLWKMGVKPPFRLALAKSFPLAVIVGAGVAALVVEAPIPTVPSIEGGLPQPAFPFVPLNFWFQLLPSALAVAIIIFVTATAVAKTLAGEDRSNLNSSREAVALGAGNVAAALTGGYSVGASLSRSALVRDSGGRTPLATVFASFAVIAVLFLLAPLLAYLPRTALAALVISAVFALVKWHDIAMVWRHDRVEGLIIAASFAATLLFGVQLGLAIGAVLGLAHFLWFSSIPRVTVVGSNDGGTTFRSARRDGVSVKTLPVLVVRIDRSIYFGNSEYCEDRIVAHVAEYEAVEHLVLDMRAVNAVDASGAAMLLRLVQRMRDNNVIVHFAATHEPVASKIKPYGGQRSDFHRTVSDALEACGVREDGPIPYT</sequence>
<dbReference type="Gene3D" id="3.30.750.24">
    <property type="entry name" value="STAS domain"/>
    <property type="match status" value="1"/>
</dbReference>
<dbReference type="GO" id="GO:0055085">
    <property type="term" value="P:transmembrane transport"/>
    <property type="evidence" value="ECO:0007669"/>
    <property type="project" value="InterPro"/>
</dbReference>
<dbReference type="AlphaFoldDB" id="A0A844XQ74"/>
<comment type="subcellular location">
    <subcellularLocation>
        <location evidence="1">Membrane</location>
        <topology evidence="1">Multi-pass membrane protein</topology>
    </subcellularLocation>
</comment>
<dbReference type="InterPro" id="IPR002645">
    <property type="entry name" value="STAS_dom"/>
</dbReference>
<dbReference type="Proteomes" id="UP000448199">
    <property type="component" value="Unassembled WGS sequence"/>
</dbReference>
<evidence type="ECO:0000256" key="1">
    <source>
        <dbReference type="ARBA" id="ARBA00004141"/>
    </source>
</evidence>
<dbReference type="PROSITE" id="PS50801">
    <property type="entry name" value="STAS"/>
    <property type="match status" value="1"/>
</dbReference>
<dbReference type="Pfam" id="PF00916">
    <property type="entry name" value="Sulfate_transp"/>
    <property type="match status" value="1"/>
</dbReference>
<dbReference type="Pfam" id="PF01740">
    <property type="entry name" value="STAS"/>
    <property type="match status" value="1"/>
</dbReference>
<feature type="transmembrane region" description="Helical" evidence="5">
    <location>
        <begin position="131"/>
        <end position="153"/>
    </location>
</feature>
<dbReference type="OrthoDB" id="9769739at2"/>
<evidence type="ECO:0000256" key="3">
    <source>
        <dbReference type="ARBA" id="ARBA00022989"/>
    </source>
</evidence>
<dbReference type="InterPro" id="IPR036513">
    <property type="entry name" value="STAS_dom_sf"/>
</dbReference>
<dbReference type="RefSeq" id="WP_160727829.1">
    <property type="nucleotide sequence ID" value="NZ_WTYC01000003.1"/>
</dbReference>